<dbReference type="Proteomes" id="UP000515703">
    <property type="component" value="Chromosome"/>
</dbReference>
<dbReference type="AlphaFoldDB" id="A0A7M3SA99"/>
<name>A0A7M3SA99_9FIRM</name>
<protein>
    <submittedName>
        <fullName evidence="2">Uncharacterized protein</fullName>
    </submittedName>
</protein>
<reference evidence="2 3" key="2">
    <citation type="submission" date="2020-08" db="EMBL/GenBank/DDBJ databases">
        <authorList>
            <person name="Ueki A."/>
            <person name="Tonouchi A."/>
        </authorList>
    </citation>
    <scope>NUCLEOTIDE SEQUENCE [LARGE SCALE GENOMIC DNA]</scope>
    <source>
        <strain evidence="2 3">CTTW</strain>
    </source>
</reference>
<proteinExistence type="predicted"/>
<evidence type="ECO:0000256" key="1">
    <source>
        <dbReference type="SAM" id="MobiDB-lite"/>
    </source>
</evidence>
<evidence type="ECO:0000313" key="3">
    <source>
        <dbReference type="Proteomes" id="UP000515703"/>
    </source>
</evidence>
<feature type="region of interest" description="Disordered" evidence="1">
    <location>
        <begin position="1"/>
        <end position="22"/>
    </location>
</feature>
<sequence length="69" mass="7748">MTLKPQKMQLGKTTPLFEHDKQPPPYSYSEFGAVLTVSCICCGFSGVKVLEDKLKYHLPVSVRSPKIHL</sequence>
<dbReference type="KEGG" id="acht:bsdcttw_45570"/>
<keyword evidence="3" id="KW-1185">Reference proteome</keyword>
<accession>A0A7M3SA99</accession>
<reference evidence="2 3" key="1">
    <citation type="submission" date="2020-08" db="EMBL/GenBank/DDBJ databases">
        <title>Draft genome sequencing of an Anaerocolumna strain isolated from anoxic soil subjected to BSD treatment.</title>
        <authorList>
            <person name="Uek A."/>
            <person name="Tonouchi A."/>
        </authorList>
    </citation>
    <scope>NUCLEOTIDE SEQUENCE [LARGE SCALE GENOMIC DNA]</scope>
    <source>
        <strain evidence="2 3">CTTW</strain>
    </source>
</reference>
<dbReference type="EMBL" id="AP023368">
    <property type="protein sequence ID" value="BCK01517.1"/>
    <property type="molecule type" value="Genomic_DNA"/>
</dbReference>
<gene>
    <name evidence="2" type="ORF">bsdcttw_45570</name>
</gene>
<organism evidence="2 3">
    <name type="scientific">Anaerocolumna chitinilytica</name>
    <dbReference type="NCBI Taxonomy" id="1727145"/>
    <lineage>
        <taxon>Bacteria</taxon>
        <taxon>Bacillati</taxon>
        <taxon>Bacillota</taxon>
        <taxon>Clostridia</taxon>
        <taxon>Lachnospirales</taxon>
        <taxon>Lachnospiraceae</taxon>
        <taxon>Anaerocolumna</taxon>
    </lineage>
</organism>
<evidence type="ECO:0000313" key="2">
    <source>
        <dbReference type="EMBL" id="BCK01517.1"/>
    </source>
</evidence>